<sequence length="299" mass="34102">MDPNTNSCRTIMKQYQAIDAYDPNIASLTPTLPSNDGRRKEWIITREKGEYQYDNGNLLTQCNSCSTNMNHSDNNTSCLKKGKHHKSAVIDVKRTTNNQQSSIVYEIITPVDMLKKRTISHLSMYENERPLLLIDISSQDLDIINRNVSSPLLITELSDILNVLEHHDEQKFHFYTDGSMDLNCLDNEYVVVMGAGWIIKNSNISFSCRVRFYPSSTRPELLAILTALLAAPNKSHVHIHTNSQAAIDGINKISNMTSQHDRRFLKLNNYIILFAIIDIVKTKRITFEMHKVKGHSGCY</sequence>
<proteinExistence type="predicted"/>
<dbReference type="InterPro" id="IPR036397">
    <property type="entry name" value="RNaseH_sf"/>
</dbReference>
<dbReference type="AlphaFoldDB" id="A0A2N1NP15"/>
<dbReference type="EMBL" id="LLXL01000231">
    <property type="protein sequence ID" value="PKK75608.1"/>
    <property type="molecule type" value="Genomic_DNA"/>
</dbReference>
<name>A0A2N1NP15_9GLOM</name>
<dbReference type="OrthoDB" id="2346451at2759"/>
<dbReference type="Pfam" id="PF00075">
    <property type="entry name" value="RNase_H"/>
    <property type="match status" value="1"/>
</dbReference>
<gene>
    <name evidence="2" type="ORF">RhiirC2_773400</name>
</gene>
<reference evidence="2 3" key="1">
    <citation type="submission" date="2016-04" db="EMBL/GenBank/DDBJ databases">
        <title>Genome analyses suggest a sexual origin of heterokaryosis in a supposedly ancient asexual fungus.</title>
        <authorList>
            <person name="Ropars J."/>
            <person name="Sedzielewska K."/>
            <person name="Noel J."/>
            <person name="Charron P."/>
            <person name="Farinelli L."/>
            <person name="Marton T."/>
            <person name="Kruger M."/>
            <person name="Pelin A."/>
            <person name="Brachmann A."/>
            <person name="Corradi N."/>
        </authorList>
    </citation>
    <scope>NUCLEOTIDE SEQUENCE [LARGE SCALE GENOMIC DNA]</scope>
    <source>
        <strain evidence="2 3">C2</strain>
    </source>
</reference>
<dbReference type="Proteomes" id="UP000233469">
    <property type="component" value="Unassembled WGS sequence"/>
</dbReference>
<dbReference type="InterPro" id="IPR012337">
    <property type="entry name" value="RNaseH-like_sf"/>
</dbReference>
<reference evidence="2 3" key="2">
    <citation type="submission" date="2017-10" db="EMBL/GenBank/DDBJ databases">
        <title>Extensive intraspecific genome diversity in a model arbuscular mycorrhizal fungus.</title>
        <authorList>
            <person name="Chen E.C.H."/>
            <person name="Morin E."/>
            <person name="Baudet D."/>
            <person name="Noel J."/>
            <person name="Ndikumana S."/>
            <person name="Charron P."/>
            <person name="St-Onge C."/>
            <person name="Giorgi J."/>
            <person name="Grigoriev I.V."/>
            <person name="Roux C."/>
            <person name="Martin F.M."/>
            <person name="Corradi N."/>
        </authorList>
    </citation>
    <scope>NUCLEOTIDE SEQUENCE [LARGE SCALE GENOMIC DNA]</scope>
    <source>
        <strain evidence="2 3">C2</strain>
    </source>
</reference>
<dbReference type="PROSITE" id="PS50879">
    <property type="entry name" value="RNASE_H_1"/>
    <property type="match status" value="1"/>
</dbReference>
<dbReference type="VEuPathDB" id="FungiDB:RhiirA1_478739"/>
<accession>A0A2N1NP15</accession>
<feature type="domain" description="RNase H type-1" evidence="1">
    <location>
        <begin position="168"/>
        <end position="299"/>
    </location>
</feature>
<dbReference type="GO" id="GO:0004523">
    <property type="term" value="F:RNA-DNA hybrid ribonuclease activity"/>
    <property type="evidence" value="ECO:0007669"/>
    <property type="project" value="InterPro"/>
</dbReference>
<dbReference type="Gene3D" id="3.30.420.10">
    <property type="entry name" value="Ribonuclease H-like superfamily/Ribonuclease H"/>
    <property type="match status" value="1"/>
</dbReference>
<evidence type="ECO:0000313" key="2">
    <source>
        <dbReference type="EMBL" id="PKK75608.1"/>
    </source>
</evidence>
<dbReference type="InterPro" id="IPR002156">
    <property type="entry name" value="RNaseH_domain"/>
</dbReference>
<dbReference type="VEuPathDB" id="FungiDB:FUN_013859"/>
<dbReference type="SUPFAM" id="SSF53098">
    <property type="entry name" value="Ribonuclease H-like"/>
    <property type="match status" value="1"/>
</dbReference>
<evidence type="ECO:0000259" key="1">
    <source>
        <dbReference type="PROSITE" id="PS50879"/>
    </source>
</evidence>
<dbReference type="VEuPathDB" id="FungiDB:RhiirFUN_003456"/>
<protein>
    <recommendedName>
        <fullName evidence="1">RNase H type-1 domain-containing protein</fullName>
    </recommendedName>
</protein>
<organism evidence="2 3">
    <name type="scientific">Rhizophagus irregularis</name>
    <dbReference type="NCBI Taxonomy" id="588596"/>
    <lineage>
        <taxon>Eukaryota</taxon>
        <taxon>Fungi</taxon>
        <taxon>Fungi incertae sedis</taxon>
        <taxon>Mucoromycota</taxon>
        <taxon>Glomeromycotina</taxon>
        <taxon>Glomeromycetes</taxon>
        <taxon>Glomerales</taxon>
        <taxon>Glomeraceae</taxon>
        <taxon>Rhizophagus</taxon>
    </lineage>
</organism>
<evidence type="ECO:0000313" key="3">
    <source>
        <dbReference type="Proteomes" id="UP000233469"/>
    </source>
</evidence>
<comment type="caution">
    <text evidence="2">The sequence shown here is derived from an EMBL/GenBank/DDBJ whole genome shotgun (WGS) entry which is preliminary data.</text>
</comment>
<dbReference type="GO" id="GO:0003676">
    <property type="term" value="F:nucleic acid binding"/>
    <property type="evidence" value="ECO:0007669"/>
    <property type="project" value="InterPro"/>
</dbReference>